<dbReference type="AlphaFoldDB" id="A0A5M9RD94"/>
<dbReference type="OrthoDB" id="6463035at2"/>
<organism evidence="1 2">
    <name type="scientific">Morganella psychrotolerans</name>
    <dbReference type="NCBI Taxonomy" id="368603"/>
    <lineage>
        <taxon>Bacteria</taxon>
        <taxon>Pseudomonadati</taxon>
        <taxon>Pseudomonadota</taxon>
        <taxon>Gammaproteobacteria</taxon>
        <taxon>Enterobacterales</taxon>
        <taxon>Morganellaceae</taxon>
        <taxon>Morganella</taxon>
    </lineage>
</organism>
<proteinExistence type="predicted"/>
<evidence type="ECO:0000313" key="1">
    <source>
        <dbReference type="EMBL" id="KAA8717435.1"/>
    </source>
</evidence>
<name>A0A5M9RD94_9GAMM</name>
<dbReference type="RefSeq" id="WP_067361794.1">
    <property type="nucleotide sequence ID" value="NZ_BAAAFS010000001.1"/>
</dbReference>
<gene>
    <name evidence="1" type="ORF">F4V73_06215</name>
</gene>
<evidence type="ECO:0000313" key="2">
    <source>
        <dbReference type="Proteomes" id="UP000322181"/>
    </source>
</evidence>
<dbReference type="Proteomes" id="UP000322181">
    <property type="component" value="Unassembled WGS sequence"/>
</dbReference>
<reference evidence="1 2" key="1">
    <citation type="submission" date="2019-09" db="EMBL/GenBank/DDBJ databases">
        <title>Draft genome sequence of various Type strains from the CCUG.</title>
        <authorList>
            <person name="Pineiro-Iglesias B."/>
            <person name="Tunovic T."/>
            <person name="Unosson C."/>
            <person name="Inganas E."/>
            <person name="Ohlen M."/>
            <person name="Cardew S."/>
            <person name="Jensie-Markopoulos S."/>
            <person name="Salva-Serra F."/>
            <person name="Jaen-Luchoro D."/>
            <person name="Karlsson R."/>
            <person name="Svensson-Stadler L."/>
            <person name="Chun J."/>
            <person name="Moore E."/>
        </authorList>
    </citation>
    <scope>NUCLEOTIDE SEQUENCE [LARGE SCALE GENOMIC DNA]</scope>
    <source>
        <strain evidence="1 2">CCUG 53682T</strain>
    </source>
</reference>
<dbReference type="EMBL" id="VXKB01000001">
    <property type="protein sequence ID" value="KAA8717435.1"/>
    <property type="molecule type" value="Genomic_DNA"/>
</dbReference>
<comment type="caution">
    <text evidence="1">The sequence shown here is derived from an EMBL/GenBank/DDBJ whole genome shotgun (WGS) entry which is preliminary data.</text>
</comment>
<sequence length="68" mass="7802">MEPTEFEKWCAGELGYSPEYIMTQRKENIFGGTEYKHGEIGIRYRAYTAGVISMLPYQTPALPQPPEE</sequence>
<accession>A0A5M9RD94</accession>
<protein>
    <submittedName>
        <fullName evidence="1">Uncharacterized protein</fullName>
    </submittedName>
</protein>